<evidence type="ECO:0000313" key="3">
    <source>
        <dbReference type="EMBL" id="CAH1974921.1"/>
    </source>
</evidence>
<dbReference type="Proteomes" id="UP001152888">
    <property type="component" value="Unassembled WGS sequence"/>
</dbReference>
<proteinExistence type="predicted"/>
<dbReference type="InterPro" id="IPR052815">
    <property type="entry name" value="PDCD2-like_regulator"/>
</dbReference>
<reference evidence="3" key="1">
    <citation type="submission" date="2022-03" db="EMBL/GenBank/DDBJ databases">
        <authorList>
            <person name="Sayadi A."/>
        </authorList>
    </citation>
    <scope>NUCLEOTIDE SEQUENCE</scope>
</reference>
<dbReference type="InterPro" id="IPR007320">
    <property type="entry name" value="PDCD2_C"/>
</dbReference>
<accession>A0A9P0KN76</accession>
<feature type="region of interest" description="Disordered" evidence="1">
    <location>
        <begin position="281"/>
        <end position="310"/>
    </location>
</feature>
<feature type="domain" description="Programmed cell death protein 2 C-terminal" evidence="2">
    <location>
        <begin position="316"/>
        <end position="415"/>
    </location>
</feature>
<organism evidence="3 4">
    <name type="scientific">Acanthoscelides obtectus</name>
    <name type="common">Bean weevil</name>
    <name type="synonym">Bruchus obtectus</name>
    <dbReference type="NCBI Taxonomy" id="200917"/>
    <lineage>
        <taxon>Eukaryota</taxon>
        <taxon>Metazoa</taxon>
        <taxon>Ecdysozoa</taxon>
        <taxon>Arthropoda</taxon>
        <taxon>Hexapoda</taxon>
        <taxon>Insecta</taxon>
        <taxon>Pterygota</taxon>
        <taxon>Neoptera</taxon>
        <taxon>Endopterygota</taxon>
        <taxon>Coleoptera</taxon>
        <taxon>Polyphaga</taxon>
        <taxon>Cucujiformia</taxon>
        <taxon>Chrysomeloidea</taxon>
        <taxon>Chrysomelidae</taxon>
        <taxon>Bruchinae</taxon>
        <taxon>Bruchini</taxon>
        <taxon>Acanthoscelides</taxon>
    </lineage>
</organism>
<dbReference type="GO" id="GO:0005737">
    <property type="term" value="C:cytoplasm"/>
    <property type="evidence" value="ECO:0007669"/>
    <property type="project" value="InterPro"/>
</dbReference>
<evidence type="ECO:0000259" key="2">
    <source>
        <dbReference type="Pfam" id="PF04194"/>
    </source>
</evidence>
<evidence type="ECO:0000256" key="1">
    <source>
        <dbReference type="SAM" id="MobiDB-lite"/>
    </source>
</evidence>
<feature type="compositionally biased region" description="Basic and acidic residues" evidence="1">
    <location>
        <begin position="298"/>
        <end position="310"/>
    </location>
</feature>
<dbReference type="PANTHER" id="PTHR46421:SF1">
    <property type="entry name" value="PROGRAMMED CELL DEATH PROTEIN 2-LIKE"/>
    <property type="match status" value="1"/>
</dbReference>
<name>A0A9P0KN76_ACAOB</name>
<keyword evidence="4" id="KW-1185">Reference proteome</keyword>
<dbReference type="PANTHER" id="PTHR46421">
    <property type="entry name" value="PROGRAMMED CELL DEATH PROTEIN 2-LIKE"/>
    <property type="match status" value="1"/>
</dbReference>
<gene>
    <name evidence="3" type="ORF">ACAOBT_LOCUS11357</name>
</gene>
<dbReference type="OrthoDB" id="366284at2759"/>
<dbReference type="EMBL" id="CAKOFQ010006830">
    <property type="protein sequence ID" value="CAH1974921.1"/>
    <property type="molecule type" value="Genomic_DNA"/>
</dbReference>
<comment type="caution">
    <text evidence="3">The sequence shown here is derived from an EMBL/GenBank/DDBJ whole genome shotgun (WGS) entry which is preliminary data.</text>
</comment>
<sequence length="421" mass="46611">MANKSEVLLAFEDEPVTEKHKDLLNFTVNKIGGTPDHPRNIHLNPPKCPLCHLTRPLVLQIYAPLNPVVHRTLYLFACVNPNCWSLSESWLCIRVQTQEELIDTTESVQTPAAPGKTSATDWCSEADDWGEDNANGNEENGNLISINLPGKVSDEEEESCSLEDSIQSSFGNLTVDDKNANKGAQVGAVGRLHSPLATAEIEGNEGEAITIDTPTYPQRDVAALLQEAASLPPEICRGQTQGVVQFQPYFLSVWEEGTDKSSMGVSDVHVKELLQDYQMKTAESTDSSGPDSGGGDKTGGDEAYEKYEKSHPAHGDKMFHHFLSKVQANSGQLLRYSRESTPLLLYPLQELPKKCQYCQGEMVFEFQVIPTIISKLQLITDSRHVARLEFGTVLIYTCKKSCWSTDTSFRVETAILQNEVY</sequence>
<dbReference type="AlphaFoldDB" id="A0A9P0KN76"/>
<dbReference type="Pfam" id="PF04194">
    <property type="entry name" value="PDCD2_C"/>
    <property type="match status" value="1"/>
</dbReference>
<protein>
    <recommendedName>
        <fullName evidence="2">Programmed cell death protein 2 C-terminal domain-containing protein</fullName>
    </recommendedName>
</protein>
<evidence type="ECO:0000313" key="4">
    <source>
        <dbReference type="Proteomes" id="UP001152888"/>
    </source>
</evidence>
<dbReference type="GO" id="GO:0006915">
    <property type="term" value="P:apoptotic process"/>
    <property type="evidence" value="ECO:0007669"/>
    <property type="project" value="TreeGrafter"/>
</dbReference>